<gene>
    <name evidence="2" type="ORF">PLOB_00012065</name>
</gene>
<evidence type="ECO:0000313" key="3">
    <source>
        <dbReference type="Proteomes" id="UP001159405"/>
    </source>
</evidence>
<dbReference type="Proteomes" id="UP001159405">
    <property type="component" value="Unassembled WGS sequence"/>
</dbReference>
<dbReference type="EMBL" id="CALNXK010000166">
    <property type="protein sequence ID" value="CAH3171701.1"/>
    <property type="molecule type" value="Genomic_DNA"/>
</dbReference>
<accession>A0ABN8QYW5</accession>
<feature type="compositionally biased region" description="Basic residues" evidence="1">
    <location>
        <begin position="1"/>
        <end position="14"/>
    </location>
</feature>
<sequence length="427" mass="48409">QKKDKHTKRRRPSRSRTPPTRLFDEKSEGPASPRWRSRSPIARASRVFDEQSTLVERSPSRSRSRSPIARVPSYRNPSTSSQRTMDSFIENKILEDNIPSTLRIKLFMNPPDVSGKYPLERKRLWHFTPAKKDQLLLATTIELFKSYFGTSNYLELSYFDGEEGMLILKNEDLKEACSYFVQCYRDFDNYQDYLKIYVNEKLKPQVSPTVTVKLPEGTSTQAKGLYNLLTTEPRSNVAASKLDKMKIKLNKEFNVKEIQGEVLDKSGIKCIGCKKVVKLGKPYNIHNFRKHFKRCQKIDSRAGTQSIASLFLAMAAISQQVKSKAEEMIAECHILKDNGEAVGELMESLLQVVKKPSSLDAVAGEIKRQTLEAVKSKEHPLYKHFTALCVEGKVEIDDENSSEETTTASSSDEESDDSTDASNASDL</sequence>
<proteinExistence type="predicted"/>
<protein>
    <submittedName>
        <fullName evidence="2">Uncharacterized protein</fullName>
    </submittedName>
</protein>
<reference evidence="2 3" key="1">
    <citation type="submission" date="2022-05" db="EMBL/GenBank/DDBJ databases">
        <authorList>
            <consortium name="Genoscope - CEA"/>
            <person name="William W."/>
        </authorList>
    </citation>
    <scope>NUCLEOTIDE SEQUENCE [LARGE SCALE GENOMIC DNA]</scope>
</reference>
<feature type="region of interest" description="Disordered" evidence="1">
    <location>
        <begin position="396"/>
        <end position="427"/>
    </location>
</feature>
<feature type="region of interest" description="Disordered" evidence="1">
    <location>
        <begin position="1"/>
        <end position="83"/>
    </location>
</feature>
<keyword evidence="3" id="KW-1185">Reference proteome</keyword>
<evidence type="ECO:0000256" key="1">
    <source>
        <dbReference type="SAM" id="MobiDB-lite"/>
    </source>
</evidence>
<organism evidence="2 3">
    <name type="scientific">Porites lobata</name>
    <dbReference type="NCBI Taxonomy" id="104759"/>
    <lineage>
        <taxon>Eukaryota</taxon>
        <taxon>Metazoa</taxon>
        <taxon>Cnidaria</taxon>
        <taxon>Anthozoa</taxon>
        <taxon>Hexacorallia</taxon>
        <taxon>Scleractinia</taxon>
        <taxon>Fungiina</taxon>
        <taxon>Poritidae</taxon>
        <taxon>Porites</taxon>
    </lineage>
</organism>
<feature type="non-terminal residue" evidence="2">
    <location>
        <position position="1"/>
    </location>
</feature>
<evidence type="ECO:0000313" key="2">
    <source>
        <dbReference type="EMBL" id="CAH3171701.1"/>
    </source>
</evidence>
<comment type="caution">
    <text evidence="2">The sequence shown here is derived from an EMBL/GenBank/DDBJ whole genome shotgun (WGS) entry which is preliminary data.</text>
</comment>
<name>A0ABN8QYW5_9CNID</name>